<dbReference type="Proteomes" id="UP000315295">
    <property type="component" value="Unassembled WGS sequence"/>
</dbReference>
<evidence type="ECO:0000313" key="1">
    <source>
        <dbReference type="EMBL" id="TQD96992.1"/>
    </source>
</evidence>
<comment type="caution">
    <text evidence="1">The sequence shown here is derived from an EMBL/GenBank/DDBJ whole genome shotgun (WGS) entry which is preliminary data.</text>
</comment>
<accession>A0A540MEI7</accession>
<sequence>MIFFTLCFYDVLTHRGITYWSNDSLSLMIYCNNVRKHYQIKWEGVDDEDLNMALTYFFPDLKPHLVTMDNVKMSGILLDTL</sequence>
<organism evidence="1 2">
    <name type="scientific">Malus baccata</name>
    <name type="common">Siberian crab apple</name>
    <name type="synonym">Pyrus baccata</name>
    <dbReference type="NCBI Taxonomy" id="106549"/>
    <lineage>
        <taxon>Eukaryota</taxon>
        <taxon>Viridiplantae</taxon>
        <taxon>Streptophyta</taxon>
        <taxon>Embryophyta</taxon>
        <taxon>Tracheophyta</taxon>
        <taxon>Spermatophyta</taxon>
        <taxon>Magnoliopsida</taxon>
        <taxon>eudicotyledons</taxon>
        <taxon>Gunneridae</taxon>
        <taxon>Pentapetalae</taxon>
        <taxon>rosids</taxon>
        <taxon>fabids</taxon>
        <taxon>Rosales</taxon>
        <taxon>Rosaceae</taxon>
        <taxon>Amygdaloideae</taxon>
        <taxon>Maleae</taxon>
        <taxon>Malus</taxon>
    </lineage>
</organism>
<name>A0A540MEI7_MALBA</name>
<protein>
    <submittedName>
        <fullName evidence="1">Uncharacterized protein</fullName>
    </submittedName>
</protein>
<dbReference type="EMBL" id="VIEB01000281">
    <property type="protein sequence ID" value="TQD96992.1"/>
    <property type="molecule type" value="Genomic_DNA"/>
</dbReference>
<proteinExistence type="predicted"/>
<gene>
    <name evidence="1" type="ORF">C1H46_017391</name>
</gene>
<dbReference type="AlphaFoldDB" id="A0A540MEI7"/>
<evidence type="ECO:0000313" key="2">
    <source>
        <dbReference type="Proteomes" id="UP000315295"/>
    </source>
</evidence>
<reference evidence="1 2" key="1">
    <citation type="journal article" date="2019" name="G3 (Bethesda)">
        <title>Sequencing of a Wild Apple (Malus baccata) Genome Unravels the Differences Between Cultivated and Wild Apple Species Regarding Disease Resistance and Cold Tolerance.</title>
        <authorList>
            <person name="Chen X."/>
        </authorList>
    </citation>
    <scope>NUCLEOTIDE SEQUENCE [LARGE SCALE GENOMIC DNA]</scope>
    <source>
        <strain evidence="2">cv. Shandingzi</strain>
        <tissue evidence="1">Leaves</tissue>
    </source>
</reference>
<keyword evidence="2" id="KW-1185">Reference proteome</keyword>